<protein>
    <recommendedName>
        <fullName evidence="4">Secreted protein</fullName>
    </recommendedName>
</protein>
<reference evidence="2 3" key="1">
    <citation type="submission" date="2020-10" db="EMBL/GenBank/DDBJ databases">
        <title>Sequencing the genomes of 1000 actinobacteria strains.</title>
        <authorList>
            <person name="Klenk H.-P."/>
        </authorList>
    </citation>
    <scope>NUCLEOTIDE SEQUENCE [LARGE SCALE GENOMIC DNA]</scope>
    <source>
        <strain evidence="2 3">DSM 43748</strain>
    </source>
</reference>
<evidence type="ECO:0008006" key="4">
    <source>
        <dbReference type="Google" id="ProtNLM"/>
    </source>
</evidence>
<evidence type="ECO:0000313" key="3">
    <source>
        <dbReference type="Proteomes" id="UP000661607"/>
    </source>
</evidence>
<evidence type="ECO:0000313" key="2">
    <source>
        <dbReference type="EMBL" id="MBE1560063.1"/>
    </source>
</evidence>
<proteinExistence type="predicted"/>
<gene>
    <name evidence="2" type="ORF">H4W81_002842</name>
</gene>
<accession>A0ABR9KDG8</accession>
<comment type="caution">
    <text evidence="2">The sequence shown here is derived from an EMBL/GenBank/DDBJ whole genome shotgun (WGS) entry which is preliminary data.</text>
</comment>
<keyword evidence="3" id="KW-1185">Reference proteome</keyword>
<feature type="region of interest" description="Disordered" evidence="1">
    <location>
        <begin position="17"/>
        <end position="37"/>
    </location>
</feature>
<dbReference type="Proteomes" id="UP000661607">
    <property type="component" value="Unassembled WGS sequence"/>
</dbReference>
<dbReference type="EMBL" id="JADBEF010000001">
    <property type="protein sequence ID" value="MBE1560063.1"/>
    <property type="molecule type" value="Genomic_DNA"/>
</dbReference>
<name>A0ABR9KDG8_9ACTN</name>
<organism evidence="2 3">
    <name type="scientific">Nonomuraea africana</name>
    <dbReference type="NCBI Taxonomy" id="46171"/>
    <lineage>
        <taxon>Bacteria</taxon>
        <taxon>Bacillati</taxon>
        <taxon>Actinomycetota</taxon>
        <taxon>Actinomycetes</taxon>
        <taxon>Streptosporangiales</taxon>
        <taxon>Streptosporangiaceae</taxon>
        <taxon>Nonomuraea</taxon>
    </lineage>
</organism>
<sequence length="68" mass="7387">MNLLGLLARVSASGAFSTGTGMGGSSRRARKRRPMSHTVTWRAQRRGWVLGNALLVSHSRVGVARWPV</sequence>
<evidence type="ECO:0000256" key="1">
    <source>
        <dbReference type="SAM" id="MobiDB-lite"/>
    </source>
</evidence>
<dbReference type="RefSeq" id="WP_192775206.1">
    <property type="nucleotide sequence ID" value="NZ_BAAASY010000044.1"/>
</dbReference>